<feature type="signal peptide" evidence="3">
    <location>
        <begin position="1"/>
        <end position="49"/>
    </location>
</feature>
<proteinExistence type="predicted"/>
<evidence type="ECO:0000256" key="1">
    <source>
        <dbReference type="SAM" id="MobiDB-lite"/>
    </source>
</evidence>
<evidence type="ECO:0000256" key="3">
    <source>
        <dbReference type="SAM" id="SignalP"/>
    </source>
</evidence>
<keyword evidence="6" id="KW-1185">Reference proteome</keyword>
<organism evidence="5 6">
    <name type="scientific">Leucobacter chromiireducens subsp. chromiireducens</name>
    <dbReference type="NCBI Taxonomy" id="660067"/>
    <lineage>
        <taxon>Bacteria</taxon>
        <taxon>Bacillati</taxon>
        <taxon>Actinomycetota</taxon>
        <taxon>Actinomycetes</taxon>
        <taxon>Micrococcales</taxon>
        <taxon>Microbacteriaceae</taxon>
        <taxon>Leucobacter</taxon>
    </lineage>
</organism>
<dbReference type="CDD" id="cd00198">
    <property type="entry name" value="vWFA"/>
    <property type="match status" value="1"/>
</dbReference>
<dbReference type="SUPFAM" id="SSF53300">
    <property type="entry name" value="vWA-like"/>
    <property type="match status" value="1"/>
</dbReference>
<evidence type="ECO:0000256" key="2">
    <source>
        <dbReference type="SAM" id="Phobius"/>
    </source>
</evidence>
<dbReference type="RefSeq" id="WP_202380867.1">
    <property type="nucleotide sequence ID" value="NZ_BAAAMA010000008.1"/>
</dbReference>
<name>A0ABS1SPN3_9MICO</name>
<dbReference type="SMART" id="SM00327">
    <property type="entry name" value="VWA"/>
    <property type="match status" value="1"/>
</dbReference>
<feature type="chain" id="PRO_5047525713" evidence="3">
    <location>
        <begin position="50"/>
        <end position="1150"/>
    </location>
</feature>
<dbReference type="Proteomes" id="UP001646141">
    <property type="component" value="Unassembled WGS sequence"/>
</dbReference>
<sequence>MGYTDLHRAGRRGAHRATRTSNRRRQRTTLLASAAALATALLGAAPALANEGSANQVSAAAPVLRWQAVDAAQQPVTGATFEVQRADARDGDIVASVVDNTGQADYTGLDRDPAPGVFSLGELRDAKDSSRTESLAAGDALLVRLAPGGADEPAGAWEEVTAGSADAATEPVPVQAVRVDPATPAQPATPEAPTTPDGEATTAPEATQPKTTKAAPKDAAAALTPLAAGPDAPGVSAPYVYWRAVDPSGAPLAGATFELQGPRQSNNNWTSTYTITDCTSAPCTGLDRDPDAGEFQVKFLTPATNPTSTSVSTSSVYRVRQTAAPAGYSIASTAWQEIPRSGNTGNWGGQTFNFGDFTSTPIPPAKIIVSVGGDRTSTGGVSKLAGVTLMLNTGNTSPSGTRPDGVSGSGAGWARCVSDANGECTFDVPNTQSGGANRDQRYWVVQPSTGAPTGWFTNASLGTGSNGAATLNSYVFRTGSNLRSGSSYLSTSDFMYNSAIASSNNYTENASAGVWQNSRTNPALTQSCGIDVALIMDFSGSVEGSVPALKSAAGAFADALVGTPSRMSLFSFSTSSPAETASSNYPALTSVATQSQADAFKARWSSWGANGGTNWEQALVAASDARASNPYDVAIVITDGQPTFWGSNASGPGDYTRMVELEKGIFAANALKAQNTRVIAFGVGAGVSGSANAANLAAISGKTVNSDYYQTSNYQTAGNTLRALAQGACKGQLTVTKMIVPNTTPAGQITGATPAPAGWNFAVSDPAQGVTLPNPATRVTEDDGTGTVAFPLTYGTGVTSGAVTIAETQQPGYQIVPVNGKNAVCTNLVTKQPVTPISDVTNGVRVAVPQNETVNCTVYNRAPDQSATVQVDKVWRVLDENGTETGRYRIPGDEGSLPQGLGAQLTLTGPASAGATPQQWGTPRSGYAANNTVTLAETTTIDAAKLPGCTVTSQQLTKRGSVAVTESVPAQATLTPGANTFEMTNTVTCTSKLTLLKEVSGGTASPAGWDLTAAPQGGGQAKTVSGANTRSAVNTFAVTPAKQYALSEALHDPATPLAYLLDRVERCVPDTTAPGGCDWTQVDESAPVSVGIGQHEVYRFVNVSAPALEVPLTGGVSSDALNIAGAGLAALALLVGSLSWAHRRRREARA</sequence>
<keyword evidence="2" id="KW-1133">Transmembrane helix</keyword>
<feature type="domain" description="VWFA" evidence="4">
    <location>
        <begin position="531"/>
        <end position="724"/>
    </location>
</feature>
<dbReference type="InterPro" id="IPR036465">
    <property type="entry name" value="vWFA_dom_sf"/>
</dbReference>
<protein>
    <submittedName>
        <fullName evidence="5">VWA domain-containing protein</fullName>
    </submittedName>
</protein>
<evidence type="ECO:0000313" key="6">
    <source>
        <dbReference type="Proteomes" id="UP001646141"/>
    </source>
</evidence>
<feature type="region of interest" description="Disordered" evidence="1">
    <location>
        <begin position="1"/>
        <end position="26"/>
    </location>
</feature>
<accession>A0ABS1SPN3</accession>
<comment type="caution">
    <text evidence="5">The sequence shown here is derived from an EMBL/GenBank/DDBJ whole genome shotgun (WGS) entry which is preliminary data.</text>
</comment>
<evidence type="ECO:0000313" key="5">
    <source>
        <dbReference type="EMBL" id="MBL3688866.1"/>
    </source>
</evidence>
<gene>
    <name evidence="5" type="ORF">D3226_02680</name>
</gene>
<dbReference type="EMBL" id="QYAD01000001">
    <property type="protein sequence ID" value="MBL3688866.1"/>
    <property type="molecule type" value="Genomic_DNA"/>
</dbReference>
<feature type="transmembrane region" description="Helical" evidence="2">
    <location>
        <begin position="1120"/>
        <end position="1141"/>
    </location>
</feature>
<evidence type="ECO:0000259" key="4">
    <source>
        <dbReference type="PROSITE" id="PS50234"/>
    </source>
</evidence>
<dbReference type="InterPro" id="IPR002035">
    <property type="entry name" value="VWF_A"/>
</dbReference>
<dbReference type="PROSITE" id="PS50234">
    <property type="entry name" value="VWFA"/>
    <property type="match status" value="1"/>
</dbReference>
<dbReference type="Gene3D" id="3.40.50.410">
    <property type="entry name" value="von Willebrand factor, type A domain"/>
    <property type="match status" value="1"/>
</dbReference>
<dbReference type="Pfam" id="PF00092">
    <property type="entry name" value="VWA"/>
    <property type="match status" value="1"/>
</dbReference>
<keyword evidence="2" id="KW-0472">Membrane</keyword>
<keyword evidence="2" id="KW-0812">Transmembrane</keyword>
<dbReference type="InterPro" id="IPR013783">
    <property type="entry name" value="Ig-like_fold"/>
</dbReference>
<dbReference type="Gene3D" id="2.60.40.10">
    <property type="entry name" value="Immunoglobulins"/>
    <property type="match status" value="1"/>
</dbReference>
<feature type="compositionally biased region" description="Basic residues" evidence="1">
    <location>
        <begin position="9"/>
        <end position="26"/>
    </location>
</feature>
<feature type="region of interest" description="Disordered" evidence="1">
    <location>
        <begin position="181"/>
        <end position="219"/>
    </location>
</feature>
<reference evidence="5 6" key="1">
    <citation type="submission" date="2018-09" db="EMBL/GenBank/DDBJ databases">
        <title>Comparative genomics of Leucobacter spp.</title>
        <authorList>
            <person name="Reis A.C."/>
            <person name="Kolvenbach B.A."/>
            <person name="Corvini P.F.X."/>
            <person name="Nunes O.C."/>
        </authorList>
    </citation>
    <scope>NUCLEOTIDE SEQUENCE [LARGE SCALE GENOMIC DNA]</scope>
    <source>
        <strain evidence="5 6">L-1</strain>
    </source>
</reference>
<keyword evidence="3" id="KW-0732">Signal</keyword>